<comment type="caution">
    <text evidence="2">The sequence shown here is derived from an EMBL/GenBank/DDBJ whole genome shotgun (WGS) entry which is preliminary data.</text>
</comment>
<organism evidence="2 3">
    <name type="scientific">Hyphomonas johnsonii MHS-2</name>
    <dbReference type="NCBI Taxonomy" id="1280950"/>
    <lineage>
        <taxon>Bacteria</taxon>
        <taxon>Pseudomonadati</taxon>
        <taxon>Pseudomonadota</taxon>
        <taxon>Alphaproteobacteria</taxon>
        <taxon>Hyphomonadales</taxon>
        <taxon>Hyphomonadaceae</taxon>
        <taxon>Hyphomonas</taxon>
    </lineage>
</organism>
<dbReference type="PATRIC" id="fig|1280950.3.peg.1554"/>
<dbReference type="RefSeq" id="WP_035615741.1">
    <property type="nucleotide sequence ID" value="NZ_ARYK01000003.1"/>
</dbReference>
<protein>
    <submittedName>
        <fullName evidence="2">Uncharacterized protein</fullName>
    </submittedName>
</protein>
<name>A0A059FQT6_9PROT</name>
<feature type="transmembrane region" description="Helical" evidence="1">
    <location>
        <begin position="61"/>
        <end position="82"/>
    </location>
</feature>
<keyword evidence="1" id="KW-1133">Transmembrane helix</keyword>
<dbReference type="AlphaFoldDB" id="A0A059FQT6"/>
<keyword evidence="1" id="KW-0472">Membrane</keyword>
<keyword evidence="3" id="KW-1185">Reference proteome</keyword>
<feature type="transmembrane region" description="Helical" evidence="1">
    <location>
        <begin position="35"/>
        <end position="55"/>
    </location>
</feature>
<dbReference type="Proteomes" id="UP000025171">
    <property type="component" value="Unassembled WGS sequence"/>
</dbReference>
<dbReference type="OrthoDB" id="7889105at2"/>
<accession>A0A059FQT6</accession>
<proteinExistence type="predicted"/>
<keyword evidence="1" id="KW-0812">Transmembrane</keyword>
<dbReference type="EMBL" id="ARYK01000003">
    <property type="protein sequence ID" value="KCZ92833.1"/>
    <property type="molecule type" value="Genomic_DNA"/>
</dbReference>
<gene>
    <name evidence="2" type="ORF">HJO_07757</name>
</gene>
<evidence type="ECO:0000313" key="3">
    <source>
        <dbReference type="Proteomes" id="UP000025171"/>
    </source>
</evidence>
<evidence type="ECO:0000313" key="2">
    <source>
        <dbReference type="EMBL" id="KCZ92833.1"/>
    </source>
</evidence>
<evidence type="ECO:0000256" key="1">
    <source>
        <dbReference type="SAM" id="Phobius"/>
    </source>
</evidence>
<reference evidence="2 3" key="1">
    <citation type="journal article" date="2014" name="Antonie Van Leeuwenhoek">
        <title>Hyphomonas beringensis sp. nov. and Hyphomonas chukchiensis sp. nov., isolated from surface seawater of the Bering Sea and Chukchi Sea.</title>
        <authorList>
            <person name="Li C."/>
            <person name="Lai Q."/>
            <person name="Li G."/>
            <person name="Dong C."/>
            <person name="Wang J."/>
            <person name="Liao Y."/>
            <person name="Shao Z."/>
        </authorList>
    </citation>
    <scope>NUCLEOTIDE SEQUENCE [LARGE SCALE GENOMIC DNA]</scope>
    <source>
        <strain evidence="2 3">MHS-2</strain>
    </source>
</reference>
<sequence>MAKPTLAEMKTAFTPHIPAGEVITHAAYGIKQPHILLIVLLMLAGILPGLIVVVVMTKHYLIGQSAAGVTVLQIKGMTNLAVRKAMRFSSQELAGAQVKTSSAGLFTNIKIIDGQRNFVAKFHKMYSRDNQVNAEAIAAFAAAA</sequence>